<organism evidence="1 2">
    <name type="scientific">Raoultella terrigena</name>
    <name type="common">Klebsiella terrigena</name>
    <dbReference type="NCBI Taxonomy" id="577"/>
    <lineage>
        <taxon>Bacteria</taxon>
        <taxon>Pseudomonadati</taxon>
        <taxon>Pseudomonadota</taxon>
        <taxon>Gammaproteobacteria</taxon>
        <taxon>Enterobacterales</taxon>
        <taxon>Enterobacteriaceae</taxon>
        <taxon>Klebsiella/Raoultella group</taxon>
        <taxon>Raoultella</taxon>
    </lineage>
</organism>
<gene>
    <name evidence="1" type="ORF">NCTC13098_03676</name>
</gene>
<dbReference type="Proteomes" id="UP000274346">
    <property type="component" value="Chromosome"/>
</dbReference>
<dbReference type="KEGG" id="rtg:NCTC13098_03676"/>
<dbReference type="AlphaFoldDB" id="A0A3P8M0W7"/>
<name>A0A3P8M0W7_RAOTE</name>
<evidence type="ECO:0000313" key="1">
    <source>
        <dbReference type="EMBL" id="VDR27310.1"/>
    </source>
</evidence>
<protein>
    <submittedName>
        <fullName evidence="1">Uncharacterized protein</fullName>
    </submittedName>
</protein>
<evidence type="ECO:0000313" key="2">
    <source>
        <dbReference type="Proteomes" id="UP000274346"/>
    </source>
</evidence>
<sequence>MRMFNNKIISPTAYPIAALNINSIRLLKSFNQPLTGQHDFYAQLIRLK</sequence>
<accession>A0A3P8M0W7</accession>
<reference evidence="1 2" key="1">
    <citation type="submission" date="2018-12" db="EMBL/GenBank/DDBJ databases">
        <authorList>
            <consortium name="Pathogen Informatics"/>
        </authorList>
    </citation>
    <scope>NUCLEOTIDE SEQUENCE [LARGE SCALE GENOMIC DNA]</scope>
    <source>
        <strain evidence="1 2">NCTC13098</strain>
    </source>
</reference>
<proteinExistence type="predicted"/>
<dbReference type="EMBL" id="LR131271">
    <property type="protein sequence ID" value="VDR27310.1"/>
    <property type="molecule type" value="Genomic_DNA"/>
</dbReference>